<dbReference type="EC" id="1.-.-.-" evidence="2"/>
<dbReference type="RefSeq" id="WP_282533567.1">
    <property type="nucleotide sequence ID" value="NZ_JASCIS010000003.1"/>
</dbReference>
<dbReference type="PROSITE" id="PS51257">
    <property type="entry name" value="PROKAR_LIPOPROTEIN"/>
    <property type="match status" value="1"/>
</dbReference>
<evidence type="ECO:0000259" key="1">
    <source>
        <dbReference type="Pfam" id="PF01593"/>
    </source>
</evidence>
<dbReference type="EMBL" id="JASCIS010000003">
    <property type="protein sequence ID" value="MDI3417641.1"/>
    <property type="molecule type" value="Genomic_DNA"/>
</dbReference>
<dbReference type="InterPro" id="IPR036188">
    <property type="entry name" value="FAD/NAD-bd_sf"/>
</dbReference>
<keyword evidence="3" id="KW-1185">Reference proteome</keyword>
<accession>A0ABT6SPX4</accession>
<name>A0ABT6SPX4_9ACTN</name>
<reference evidence="2 3" key="1">
    <citation type="submission" date="2023-05" db="EMBL/GenBank/DDBJ databases">
        <title>Draft genome sequence of Streptomyces sp. B-S-A12 isolated from a cave soil in Thailand.</title>
        <authorList>
            <person name="Chamroensaksri N."/>
            <person name="Muangham S."/>
        </authorList>
    </citation>
    <scope>NUCLEOTIDE SEQUENCE [LARGE SCALE GENOMIC DNA]</scope>
    <source>
        <strain evidence="2 3">B-S-A12</strain>
    </source>
</reference>
<dbReference type="Gene3D" id="3.50.50.60">
    <property type="entry name" value="FAD/NAD(P)-binding domain"/>
    <property type="match status" value="1"/>
</dbReference>
<gene>
    <name evidence="2" type="ORF">QIT00_03520</name>
</gene>
<dbReference type="Pfam" id="PF01593">
    <property type="entry name" value="Amino_oxidase"/>
    <property type="match status" value="1"/>
</dbReference>
<sequence length="413" mass="43960">MTCERARSDVIVVGAGLAGLACAHDLSAAGQHVRVLEASDAVGGRMRTDASDGFLLDRGFQVLNTSYPQLRRRAELRDLRLSPFTPSVLTHTPQGRLRYSDPTRRPRDIALLARRGRHSVRDGAGLAAQSLLAALAPARALKGRAERTTSDELGRSGIKGDVLEDFLHPFLAGVFLDDRLETSSRVFHMVWRSFLRGTVTLPAGGIGAVPAYLATRLPPGTVRFGSPVTQLTTGGVLLADGQELDTSAVVVATDAETASRLVPQLTVPPTRTVTTYYYAAPHSPLKEPTLLLDSRRRFLNTCVPSQVVPGYAPRGQALVSASVLGAHTSEGSPALREALADAYGTDASGWEEIAHYTIRGALPAMVPPWPLSRPTRIGTRLYVCGDHRATGSVQGALASGARAAREVLASGLL</sequence>
<comment type="caution">
    <text evidence="2">The sequence shown here is derived from an EMBL/GenBank/DDBJ whole genome shotgun (WGS) entry which is preliminary data.</text>
</comment>
<feature type="domain" description="Amine oxidase" evidence="1">
    <location>
        <begin position="17"/>
        <end position="408"/>
    </location>
</feature>
<dbReference type="GO" id="GO:0016491">
    <property type="term" value="F:oxidoreductase activity"/>
    <property type="evidence" value="ECO:0007669"/>
    <property type="project" value="UniProtKB-KW"/>
</dbReference>
<evidence type="ECO:0000313" key="2">
    <source>
        <dbReference type="EMBL" id="MDI3417641.1"/>
    </source>
</evidence>
<evidence type="ECO:0000313" key="3">
    <source>
        <dbReference type="Proteomes" id="UP001237105"/>
    </source>
</evidence>
<dbReference type="PANTHER" id="PTHR42841">
    <property type="entry name" value="AMINE OXIDASE"/>
    <property type="match status" value="1"/>
</dbReference>
<keyword evidence="2" id="KW-0560">Oxidoreductase</keyword>
<protein>
    <submittedName>
        <fullName evidence="2">NAD(P)/FAD-dependent oxidoreductase</fullName>
        <ecNumber evidence="2">1.-.-.-</ecNumber>
    </submittedName>
</protein>
<dbReference type="SUPFAM" id="SSF51905">
    <property type="entry name" value="FAD/NAD(P)-binding domain"/>
    <property type="match status" value="1"/>
</dbReference>
<organism evidence="2 3">
    <name type="scientific">Streptomyces luteolus</name>
    <dbReference type="NCBI Taxonomy" id="3043615"/>
    <lineage>
        <taxon>Bacteria</taxon>
        <taxon>Bacillati</taxon>
        <taxon>Actinomycetota</taxon>
        <taxon>Actinomycetes</taxon>
        <taxon>Kitasatosporales</taxon>
        <taxon>Streptomycetaceae</taxon>
        <taxon>Streptomyces</taxon>
    </lineage>
</organism>
<dbReference type="Proteomes" id="UP001237105">
    <property type="component" value="Unassembled WGS sequence"/>
</dbReference>
<proteinExistence type="predicted"/>
<dbReference type="InterPro" id="IPR002937">
    <property type="entry name" value="Amino_oxidase"/>
</dbReference>